<feature type="region of interest" description="Disordered" evidence="4">
    <location>
        <begin position="433"/>
        <end position="453"/>
    </location>
</feature>
<feature type="region of interest" description="Disordered" evidence="4">
    <location>
        <begin position="371"/>
        <end position="417"/>
    </location>
</feature>
<dbReference type="CDD" id="cd07016">
    <property type="entry name" value="S14_ClpP_1"/>
    <property type="match status" value="1"/>
</dbReference>
<dbReference type="Pfam" id="PF00574">
    <property type="entry name" value="CLP_protease"/>
    <property type="match status" value="1"/>
</dbReference>
<name>A0A6L6WPL8_9ACTN</name>
<comment type="caution">
    <text evidence="5">The sequence shown here is derived from an EMBL/GenBank/DDBJ whole genome shotgun (WGS) entry which is preliminary data.</text>
</comment>
<keyword evidence="1 5" id="KW-0645">Protease</keyword>
<feature type="region of interest" description="Disordered" evidence="4">
    <location>
        <begin position="1"/>
        <end position="68"/>
    </location>
</feature>
<protein>
    <submittedName>
        <fullName evidence="5">Clp protease</fullName>
    </submittedName>
</protein>
<dbReference type="GO" id="GO:0004176">
    <property type="term" value="F:ATP-dependent peptidase activity"/>
    <property type="evidence" value="ECO:0007669"/>
    <property type="project" value="TreeGrafter"/>
</dbReference>
<dbReference type="GO" id="GO:0004252">
    <property type="term" value="F:serine-type endopeptidase activity"/>
    <property type="evidence" value="ECO:0007669"/>
    <property type="project" value="TreeGrafter"/>
</dbReference>
<keyword evidence="6" id="KW-1185">Reference proteome</keyword>
<feature type="compositionally biased region" description="Basic residues" evidence="4">
    <location>
        <begin position="1"/>
        <end position="14"/>
    </location>
</feature>
<feature type="compositionally biased region" description="Low complexity" evidence="4">
    <location>
        <begin position="371"/>
        <end position="383"/>
    </location>
</feature>
<gene>
    <name evidence="5" type="ORF">GPA10_05210</name>
</gene>
<evidence type="ECO:0000256" key="4">
    <source>
        <dbReference type="SAM" id="MobiDB-lite"/>
    </source>
</evidence>
<accession>A0A6L6WPL8</accession>
<dbReference type="GO" id="GO:0051117">
    <property type="term" value="F:ATPase binding"/>
    <property type="evidence" value="ECO:0007669"/>
    <property type="project" value="TreeGrafter"/>
</dbReference>
<sequence>MGYRRRRAPRRGRRGRDAVRGRGPHRRQHVRPVCGQRRPRLPQPRAGLQGLPGRPGLREVRRSRARQRVPVRCPQAEEDEGRRMINFPANLASFVARQREQADKQRAQLGIEARSWYRISNTADPDEAEVMLYDEIGGFWGATADDFIADLKQITAPRMRVRVNSPGGSVFEGVAIANAIRSHPATVTVQVDGIAASIASVIAMAGDRVVMAPQTMMMIHDAAGICMGNAADMAEMEELLDLISDNIADAYAARAGGTREQWRERMRAETWYLPEDAVEAGLAEECLPIPKKSGTAPEPDEGEEEPEMRRRFDLTAYGYTGPRRPDTPKPAPGPPRAADPTPETPSPQLVVSLADLLGEAAVATLRAAVTAPAEPTAPAGADPAVEEGRVPVTDSAEERTDATAPAAEPVPETPDNDWAAVVAHLIPEPDPWAALTSHLTHPTASSSAATEAA</sequence>
<dbReference type="Gene3D" id="3.90.226.10">
    <property type="entry name" value="2-enoyl-CoA Hydratase, Chain A, domain 1"/>
    <property type="match status" value="1"/>
</dbReference>
<organism evidence="5 6">
    <name type="scientific">Streptomyces typhae</name>
    <dbReference type="NCBI Taxonomy" id="2681492"/>
    <lineage>
        <taxon>Bacteria</taxon>
        <taxon>Bacillati</taxon>
        <taxon>Actinomycetota</taxon>
        <taxon>Actinomycetes</taxon>
        <taxon>Kitasatosporales</taxon>
        <taxon>Streptomycetaceae</taxon>
        <taxon>Streptomyces</taxon>
    </lineage>
</organism>
<evidence type="ECO:0000256" key="2">
    <source>
        <dbReference type="ARBA" id="ARBA00022801"/>
    </source>
</evidence>
<evidence type="ECO:0000313" key="6">
    <source>
        <dbReference type="Proteomes" id="UP000483802"/>
    </source>
</evidence>
<dbReference type="GO" id="GO:0006515">
    <property type="term" value="P:protein quality control for misfolded or incompletely synthesized proteins"/>
    <property type="evidence" value="ECO:0007669"/>
    <property type="project" value="TreeGrafter"/>
</dbReference>
<proteinExistence type="predicted"/>
<dbReference type="InterPro" id="IPR029045">
    <property type="entry name" value="ClpP/crotonase-like_dom_sf"/>
</dbReference>
<reference evidence="5 6" key="1">
    <citation type="submission" date="2019-11" db="EMBL/GenBank/DDBJ databases">
        <title>Streptomyces typhae sp. nov., a novel endophytic actinomycete isolated from the root of cattail pollen (Typha angustifolia L.).</title>
        <authorList>
            <person name="Peng C."/>
        </authorList>
    </citation>
    <scope>NUCLEOTIDE SEQUENCE [LARGE SCALE GENOMIC DNA]</scope>
    <source>
        <strain evidence="6">p1417</strain>
    </source>
</reference>
<dbReference type="SUPFAM" id="SSF52096">
    <property type="entry name" value="ClpP/crotonase"/>
    <property type="match status" value="1"/>
</dbReference>
<dbReference type="NCBIfam" id="NF045542">
    <property type="entry name" value="Clp_rel_HeadMat"/>
    <property type="match status" value="1"/>
</dbReference>
<dbReference type="GO" id="GO:0009368">
    <property type="term" value="C:endopeptidase Clp complex"/>
    <property type="evidence" value="ECO:0007669"/>
    <property type="project" value="TreeGrafter"/>
</dbReference>
<evidence type="ECO:0000313" key="5">
    <source>
        <dbReference type="EMBL" id="MVO84185.1"/>
    </source>
</evidence>
<feature type="compositionally biased region" description="Low complexity" evidence="4">
    <location>
        <begin position="435"/>
        <end position="453"/>
    </location>
</feature>
<evidence type="ECO:0000256" key="3">
    <source>
        <dbReference type="ARBA" id="ARBA00022825"/>
    </source>
</evidence>
<dbReference type="PANTHER" id="PTHR10381:SF70">
    <property type="entry name" value="ATP-DEPENDENT CLP PROTEASE PROTEOLYTIC SUBUNIT"/>
    <property type="match status" value="1"/>
</dbReference>
<dbReference type="PANTHER" id="PTHR10381">
    <property type="entry name" value="ATP-DEPENDENT CLP PROTEASE PROTEOLYTIC SUBUNIT"/>
    <property type="match status" value="1"/>
</dbReference>
<feature type="compositionally biased region" description="Low complexity" evidence="4">
    <location>
        <begin position="44"/>
        <end position="55"/>
    </location>
</feature>
<keyword evidence="2" id="KW-0378">Hydrolase</keyword>
<feature type="region of interest" description="Disordered" evidence="4">
    <location>
        <begin position="285"/>
        <end position="347"/>
    </location>
</feature>
<evidence type="ECO:0000256" key="1">
    <source>
        <dbReference type="ARBA" id="ARBA00022670"/>
    </source>
</evidence>
<dbReference type="InterPro" id="IPR023562">
    <property type="entry name" value="ClpP/TepA"/>
</dbReference>
<dbReference type="AlphaFoldDB" id="A0A6L6WPL8"/>
<dbReference type="Proteomes" id="UP000483802">
    <property type="component" value="Unassembled WGS sequence"/>
</dbReference>
<dbReference type="EMBL" id="WPNZ01000002">
    <property type="protein sequence ID" value="MVO84185.1"/>
    <property type="molecule type" value="Genomic_DNA"/>
</dbReference>
<feature type="compositionally biased region" description="Pro residues" evidence="4">
    <location>
        <begin position="328"/>
        <end position="345"/>
    </location>
</feature>
<keyword evidence="3" id="KW-0720">Serine protease</keyword>